<feature type="compositionally biased region" description="Acidic residues" evidence="2">
    <location>
        <begin position="685"/>
        <end position="696"/>
    </location>
</feature>
<evidence type="ECO:0000256" key="2">
    <source>
        <dbReference type="SAM" id="MobiDB-lite"/>
    </source>
</evidence>
<gene>
    <name evidence="5" type="ORF">BDFB_005350</name>
</gene>
<evidence type="ECO:0000256" key="1">
    <source>
        <dbReference type="SAM" id="Coils"/>
    </source>
</evidence>
<dbReference type="Proteomes" id="UP000292052">
    <property type="component" value="Unassembled WGS sequence"/>
</dbReference>
<dbReference type="PANTHER" id="PTHR46135:SF3">
    <property type="entry name" value="NME_NM23 FAMILY MEMBER 8"/>
    <property type="match status" value="1"/>
</dbReference>
<feature type="domain" description="Thioredoxin" evidence="3">
    <location>
        <begin position="13"/>
        <end position="60"/>
    </location>
</feature>
<dbReference type="Pfam" id="PF00085">
    <property type="entry name" value="Thioredoxin"/>
    <property type="match status" value="1"/>
</dbReference>
<dbReference type="AlphaFoldDB" id="A0A482W0R0"/>
<accession>A0A482W0R0</accession>
<feature type="compositionally biased region" description="Acidic residues" evidence="2">
    <location>
        <begin position="425"/>
        <end position="437"/>
    </location>
</feature>
<dbReference type="SUPFAM" id="SSF52833">
    <property type="entry name" value="Thioredoxin-like"/>
    <property type="match status" value="1"/>
</dbReference>
<feature type="domain" description="DUF4746" evidence="4">
    <location>
        <begin position="490"/>
        <end position="624"/>
    </location>
</feature>
<feature type="domain" description="DUF4746" evidence="4">
    <location>
        <begin position="158"/>
        <end position="436"/>
    </location>
</feature>
<feature type="compositionally biased region" description="Acidic residues" evidence="2">
    <location>
        <begin position="663"/>
        <end position="677"/>
    </location>
</feature>
<dbReference type="InterPro" id="IPR031827">
    <property type="entry name" value="DUF4746"/>
</dbReference>
<dbReference type="PANTHER" id="PTHR46135">
    <property type="entry name" value="NME/NM23 FAMILY MEMBER 8"/>
    <property type="match status" value="1"/>
</dbReference>
<dbReference type="Pfam" id="PF15928">
    <property type="entry name" value="DUF4746"/>
    <property type="match status" value="2"/>
</dbReference>
<reference evidence="5 6" key="1">
    <citation type="submission" date="2017-03" db="EMBL/GenBank/DDBJ databases">
        <title>Genome of the blue death feigning beetle - Asbolus verrucosus.</title>
        <authorList>
            <person name="Rider S.D."/>
        </authorList>
    </citation>
    <scope>NUCLEOTIDE SEQUENCE [LARGE SCALE GENOMIC DNA]</scope>
    <source>
        <strain evidence="5">Butters</strain>
        <tissue evidence="5">Head and leg muscle</tissue>
    </source>
</reference>
<keyword evidence="1" id="KW-0175">Coiled coil</keyword>
<evidence type="ECO:0000313" key="6">
    <source>
        <dbReference type="Proteomes" id="UP000292052"/>
    </source>
</evidence>
<name>A0A482W0R0_ASBVE</name>
<dbReference type="EMBL" id="QDEB01042059">
    <property type="protein sequence ID" value="RZC38575.1"/>
    <property type="molecule type" value="Genomic_DNA"/>
</dbReference>
<dbReference type="InterPro" id="IPR013766">
    <property type="entry name" value="Thioredoxin_domain"/>
</dbReference>
<organism evidence="5 6">
    <name type="scientific">Asbolus verrucosus</name>
    <name type="common">Desert ironclad beetle</name>
    <dbReference type="NCBI Taxonomy" id="1661398"/>
    <lineage>
        <taxon>Eukaryota</taxon>
        <taxon>Metazoa</taxon>
        <taxon>Ecdysozoa</taxon>
        <taxon>Arthropoda</taxon>
        <taxon>Hexapoda</taxon>
        <taxon>Insecta</taxon>
        <taxon>Pterygota</taxon>
        <taxon>Neoptera</taxon>
        <taxon>Endopterygota</taxon>
        <taxon>Coleoptera</taxon>
        <taxon>Polyphaga</taxon>
        <taxon>Cucujiformia</taxon>
        <taxon>Tenebrionidae</taxon>
        <taxon>Pimeliinae</taxon>
        <taxon>Asbolus</taxon>
    </lineage>
</organism>
<dbReference type="InterPro" id="IPR051766">
    <property type="entry name" value="TXND_domain-containing"/>
</dbReference>
<comment type="caution">
    <text evidence="5">The sequence shown here is derived from an EMBL/GenBank/DDBJ whole genome shotgun (WGS) entry which is preliminary data.</text>
</comment>
<feature type="coiled-coil region" evidence="1">
    <location>
        <begin position="104"/>
        <end position="131"/>
    </location>
</feature>
<dbReference type="STRING" id="1661398.A0A482W0R0"/>
<feature type="region of interest" description="Disordered" evidence="2">
    <location>
        <begin position="652"/>
        <end position="714"/>
    </location>
</feature>
<dbReference type="InterPro" id="IPR017937">
    <property type="entry name" value="Thioredoxin_CS"/>
</dbReference>
<dbReference type="InterPro" id="IPR036249">
    <property type="entry name" value="Thioredoxin-like_sf"/>
</dbReference>
<evidence type="ECO:0000313" key="5">
    <source>
        <dbReference type="EMBL" id="RZC38575.1"/>
    </source>
</evidence>
<protein>
    <submittedName>
        <fullName evidence="5">Uncharacterized protein</fullName>
    </submittedName>
</protein>
<keyword evidence="6" id="KW-1185">Reference proteome</keyword>
<dbReference type="PROSITE" id="PS00194">
    <property type="entry name" value="THIOREDOXIN_1"/>
    <property type="match status" value="1"/>
</dbReference>
<sequence length="714" mass="81401">MAKKAQVIQLQTEVNNDEDWEKLMQRDGLIVIDIYSEWCGPCSGMTATLKKLKLEIGGDLLQLAINGKMVNFMFGANAPKLTRLIIEELKKETDAREGRRERVLHDIEELTEEERERQEVIENQLREAREKELAKAAKELYERRIAECHNILETLNHYGIILIFHHAKTGYQEAFGDLLGEAGLTISQTEKIDITMEQLQELFFFGINPFPEESVEELLNEQSLVLLVKPIPSRDVTEPTDDLILEVVYGPSKRPPGGHDSPAQLLSHVPQTDEEGEPLEPLEMVGLWVPENELEKATALRLFFPKITEHHLIPEPEPTPPHYAVVFDALRRQDVLNLMEKYPNEIIRFGFFTSEVPENAKLIAKNLKKYERHQIKTPTPDAKLVIQLSKKKSECVLAFVQMKPQYISSNAKEGERECKIFFPDGYDEPPEKMEEEEKEKPKKKKKKTAATAVTDEGNFCNLSLLANLHLSIPALLLLFRAKVLLLKLQLLTVFQRKQGKKQHQQQRLPEEQPVPPHVVVGYDAFKYKEVMELSAQYPDAIMKYGFFSSDIPGEGELITKTVEKFEKKMTPTTYEEKIVIQLVKNSDWWSAFLELGPSYISPNTVDGEEDAKIFFPPTYDIPEEVIMAVKKKPKKKGKGKFVAVMEAHENEILQSDKQTTTEVPDESEELNLGEDADGQSTEDKTIEEDEDDEGIDETDKATSPMDNATTEDGN</sequence>
<proteinExistence type="predicted"/>
<feature type="compositionally biased region" description="Polar residues" evidence="2">
    <location>
        <begin position="652"/>
        <end position="662"/>
    </location>
</feature>
<feature type="region of interest" description="Disordered" evidence="2">
    <location>
        <begin position="422"/>
        <end position="450"/>
    </location>
</feature>
<dbReference type="Gene3D" id="3.40.30.10">
    <property type="entry name" value="Glutaredoxin"/>
    <property type="match status" value="1"/>
</dbReference>
<dbReference type="OrthoDB" id="10263751at2759"/>
<evidence type="ECO:0000259" key="3">
    <source>
        <dbReference type="Pfam" id="PF00085"/>
    </source>
</evidence>
<evidence type="ECO:0000259" key="4">
    <source>
        <dbReference type="Pfam" id="PF15928"/>
    </source>
</evidence>
<feature type="compositionally biased region" description="Polar residues" evidence="2">
    <location>
        <begin position="704"/>
        <end position="714"/>
    </location>
</feature>